<evidence type="ECO:0000256" key="1">
    <source>
        <dbReference type="SAM" id="MobiDB-lite"/>
    </source>
</evidence>
<feature type="compositionally biased region" description="Basic residues" evidence="1">
    <location>
        <begin position="250"/>
        <end position="260"/>
    </location>
</feature>
<dbReference type="InterPro" id="IPR021549">
    <property type="entry name" value="DUF2894"/>
</dbReference>
<evidence type="ECO:0008006" key="4">
    <source>
        <dbReference type="Google" id="ProtNLM"/>
    </source>
</evidence>
<dbReference type="RefSeq" id="WP_159099352.1">
    <property type="nucleotide sequence ID" value="NZ_CP022187.1"/>
</dbReference>
<dbReference type="KEGG" id="acom:CEW83_01165"/>
<protein>
    <recommendedName>
        <fullName evidence="4">DUF2894 domain-containing protein</fullName>
    </recommendedName>
</protein>
<keyword evidence="3" id="KW-1185">Reference proteome</keyword>
<dbReference type="EMBL" id="CP022187">
    <property type="protein sequence ID" value="AWI74002.1"/>
    <property type="molecule type" value="Genomic_DNA"/>
</dbReference>
<accession>A0A2U8GKE0</accession>
<dbReference type="AlphaFoldDB" id="A0A2U8GKE0"/>
<evidence type="ECO:0000313" key="3">
    <source>
        <dbReference type="Proteomes" id="UP000244930"/>
    </source>
</evidence>
<evidence type="ECO:0000313" key="2">
    <source>
        <dbReference type="EMBL" id="AWI74002.1"/>
    </source>
</evidence>
<proteinExistence type="predicted"/>
<name>A0A2U8GKE0_9RHOO</name>
<gene>
    <name evidence="2" type="ORF">CEW83_01165</name>
</gene>
<dbReference type="Proteomes" id="UP000244930">
    <property type="component" value="Chromosome"/>
</dbReference>
<dbReference type="Pfam" id="PF11445">
    <property type="entry name" value="DUF2894"/>
    <property type="match status" value="1"/>
</dbReference>
<reference evidence="2 3" key="1">
    <citation type="submission" date="2017-06" db="EMBL/GenBank/DDBJ databases">
        <title>Azoarcus.</title>
        <authorList>
            <person name="Woo J.-H."/>
            <person name="Kim H.-S."/>
        </authorList>
    </citation>
    <scope>NUCLEOTIDE SEQUENCE [LARGE SCALE GENOMIC DNA]</scope>
    <source>
        <strain evidence="2 3">TSPY31</strain>
    </source>
</reference>
<organism evidence="2 3">
    <name type="scientific">Parazoarcus communis</name>
    <dbReference type="NCBI Taxonomy" id="41977"/>
    <lineage>
        <taxon>Bacteria</taxon>
        <taxon>Pseudomonadati</taxon>
        <taxon>Pseudomonadota</taxon>
        <taxon>Betaproteobacteria</taxon>
        <taxon>Rhodocyclales</taxon>
        <taxon>Zoogloeaceae</taxon>
        <taxon>Parazoarcus</taxon>
    </lineage>
</organism>
<sequence length="260" mass="28146">MGDAGQSGTAAGKLPGHVAPDLMIDALRARGAEGFDPVGWRFIEAMARRMANHRGTPRRILERRLTEIVSAFGERFERASMSAQDALTRGKEAFPQDADALQQYADASDFAGLHRALASLQARDIAGPLTALLDHIGAQAAGGQTSDLAPDNPAAASAQGELKSMRYFRSTWSKLSVDKQLSHSLAQAPENAGPLNSHFLVLQSLTLMRDIAPDYLKQFMSYVDALLWLDQADSSRNPAPKGPARGEREKKRKPARGRTA</sequence>
<feature type="region of interest" description="Disordered" evidence="1">
    <location>
        <begin position="233"/>
        <end position="260"/>
    </location>
</feature>